<evidence type="ECO:0000256" key="7">
    <source>
        <dbReference type="ARBA" id="ARBA00023152"/>
    </source>
</evidence>
<reference evidence="9 10" key="1">
    <citation type="submission" date="2023-12" db="EMBL/GenBank/DDBJ databases">
        <title>A high-quality genome assembly for Dillenia turbinata (Dilleniales).</title>
        <authorList>
            <person name="Chanderbali A."/>
        </authorList>
    </citation>
    <scope>NUCLEOTIDE SEQUENCE [LARGE SCALE GENOMIC DNA]</scope>
    <source>
        <strain evidence="9">LSX21</strain>
        <tissue evidence="9">Leaf</tissue>
    </source>
</reference>
<dbReference type="AlphaFoldDB" id="A0AAN8UQK7"/>
<dbReference type="GO" id="GO:0003872">
    <property type="term" value="F:6-phosphofructokinase activity"/>
    <property type="evidence" value="ECO:0007669"/>
    <property type="project" value="InterPro"/>
</dbReference>
<keyword evidence="7" id="KW-0324">Glycolysis</keyword>
<dbReference type="PANTHER" id="PTHR43650">
    <property type="entry name" value="PYROPHOSPHATE--FRUCTOSE 6-PHOSPHATE 1-PHOSPHOTRANSFERASE"/>
    <property type="match status" value="1"/>
</dbReference>
<dbReference type="GO" id="GO:0046872">
    <property type="term" value="F:metal ion binding"/>
    <property type="evidence" value="ECO:0007669"/>
    <property type="project" value="UniProtKB-KW"/>
</dbReference>
<evidence type="ECO:0000256" key="3">
    <source>
        <dbReference type="ARBA" id="ARBA00022679"/>
    </source>
</evidence>
<evidence type="ECO:0000259" key="8">
    <source>
        <dbReference type="Pfam" id="PF00365"/>
    </source>
</evidence>
<dbReference type="Gene3D" id="1.10.10.480">
    <property type="entry name" value="Phosphofructokinase, domain 3"/>
    <property type="match status" value="1"/>
</dbReference>
<dbReference type="Proteomes" id="UP001370490">
    <property type="component" value="Unassembled WGS sequence"/>
</dbReference>
<dbReference type="GO" id="GO:0009749">
    <property type="term" value="P:response to glucose"/>
    <property type="evidence" value="ECO:0007669"/>
    <property type="project" value="TreeGrafter"/>
</dbReference>
<name>A0AAN8UQK7_9MAGN</name>
<evidence type="ECO:0000256" key="4">
    <source>
        <dbReference type="ARBA" id="ARBA00022723"/>
    </source>
</evidence>
<comment type="caution">
    <text evidence="9">The sequence shown here is derived from an EMBL/GenBank/DDBJ whole genome shotgun (WGS) entry which is preliminary data.</text>
</comment>
<evidence type="ECO:0000256" key="6">
    <source>
        <dbReference type="ARBA" id="ARBA00022842"/>
    </source>
</evidence>
<gene>
    <name evidence="9" type="ORF">RJ641_015769</name>
</gene>
<organism evidence="9 10">
    <name type="scientific">Dillenia turbinata</name>
    <dbReference type="NCBI Taxonomy" id="194707"/>
    <lineage>
        <taxon>Eukaryota</taxon>
        <taxon>Viridiplantae</taxon>
        <taxon>Streptophyta</taxon>
        <taxon>Embryophyta</taxon>
        <taxon>Tracheophyta</taxon>
        <taxon>Spermatophyta</taxon>
        <taxon>Magnoliopsida</taxon>
        <taxon>eudicotyledons</taxon>
        <taxon>Gunneridae</taxon>
        <taxon>Pentapetalae</taxon>
        <taxon>Dilleniales</taxon>
        <taxon>Dilleniaceae</taxon>
        <taxon>Dillenia</taxon>
    </lineage>
</organism>
<evidence type="ECO:0000256" key="1">
    <source>
        <dbReference type="ARBA" id="ARBA00022490"/>
    </source>
</evidence>
<dbReference type="InterPro" id="IPR000023">
    <property type="entry name" value="Phosphofructokinase_dom"/>
</dbReference>
<dbReference type="InterPro" id="IPR011183">
    <property type="entry name" value="PfpB_PPi_PFK"/>
</dbReference>
<dbReference type="Pfam" id="PF00365">
    <property type="entry name" value="PFK"/>
    <property type="match status" value="1"/>
</dbReference>
<dbReference type="GO" id="GO:0005829">
    <property type="term" value="C:cytosol"/>
    <property type="evidence" value="ECO:0007669"/>
    <property type="project" value="TreeGrafter"/>
</dbReference>
<dbReference type="NCBIfam" id="NF005482">
    <property type="entry name" value="PRK07085.1"/>
    <property type="match status" value="1"/>
</dbReference>
<accession>A0AAN8UQK7</accession>
<sequence length="520" mass="56843">MEYGVVMELTGLQKQRSLYEPELPLCLQGRGIEVEYGEGTSVEDISDAQSVHKSFPFTFGQPLIQFKSSKLNTSKSSALAAFRIGVLFCGRQSPGGHNVISGLYDAIKSHNRQSTLLGFCDGIEGLFTQKVIELSEDIVSSYRNQGGYDMLGRSKDQIRTFDQVKSTIKTCQELKLDGLVFLGGVTSNSDAARIAETLTAAKCPTKVVGVPVTIFGDLKNQFVEANVGFDTVCKVNSQLISNVCLDALSAGKYYHFIRVMGKKASHIALECALQSHANMVVLGEEVAASKLTLLDITKRICDAVQARAEQDKYHGVILLPEGLIESIPEVNALLKEIHGLCNDGVPVDEVLSQLTPWSYALFNFLPTSIQKQLLLPPESDGSAQLSQIETEKLFAYLVEKEMNKRLGSAKHSGKKFNSVCHFFGYQARGSLPSKFDCDYAYALGHVAYHLLAVGANGYMATISNLKYSISDWCCGGTPFTAMMTANGWSPEGNSNVKLICKLTRQSQIDIVDDPLRSVTH</sequence>
<evidence type="ECO:0000256" key="5">
    <source>
        <dbReference type="ARBA" id="ARBA00022777"/>
    </source>
</evidence>
<protein>
    <submittedName>
        <fullName evidence="9">Phosphofructokinase domain</fullName>
    </submittedName>
</protein>
<dbReference type="EMBL" id="JBAMMX010000021">
    <property type="protein sequence ID" value="KAK6919865.1"/>
    <property type="molecule type" value="Genomic_DNA"/>
</dbReference>
<dbReference type="FunFam" id="1.10.10.480:FF:000001">
    <property type="entry name" value="Pyrophosphate--fructose 6-phosphate 1-phosphotransferase subunit alpha"/>
    <property type="match status" value="1"/>
</dbReference>
<keyword evidence="5" id="KW-0418">Kinase</keyword>
<dbReference type="GO" id="GO:0015979">
    <property type="term" value="P:photosynthesis"/>
    <property type="evidence" value="ECO:0007669"/>
    <property type="project" value="TreeGrafter"/>
</dbReference>
<dbReference type="GO" id="GO:0005524">
    <property type="term" value="F:ATP binding"/>
    <property type="evidence" value="ECO:0007669"/>
    <property type="project" value="InterPro"/>
</dbReference>
<dbReference type="Gene3D" id="3.40.50.460">
    <property type="entry name" value="Phosphofructokinase domain"/>
    <property type="match status" value="1"/>
</dbReference>
<evidence type="ECO:0000313" key="10">
    <source>
        <dbReference type="Proteomes" id="UP001370490"/>
    </source>
</evidence>
<keyword evidence="1" id="KW-0963">Cytoplasm</keyword>
<keyword evidence="4" id="KW-0479">Metal-binding</keyword>
<dbReference type="GO" id="GO:0047334">
    <property type="term" value="F:diphosphate-fructose-6-phosphate 1-phosphotransferase activity"/>
    <property type="evidence" value="ECO:0007669"/>
    <property type="project" value="InterPro"/>
</dbReference>
<keyword evidence="3" id="KW-0808">Transferase</keyword>
<keyword evidence="10" id="KW-1185">Reference proteome</keyword>
<dbReference type="PANTHER" id="PTHR43650:SF27">
    <property type="entry name" value="PYROPHOSPHATE--FRUCTOSE 6-PHOSPHATE 1-PHOSPHOTRANSFERASE SUBUNIT ALPHA"/>
    <property type="match status" value="1"/>
</dbReference>
<dbReference type="SUPFAM" id="SSF53784">
    <property type="entry name" value="Phosphofructokinase"/>
    <property type="match status" value="1"/>
</dbReference>
<dbReference type="Gene3D" id="3.40.50.450">
    <property type="match status" value="1"/>
</dbReference>
<proteinExistence type="predicted"/>
<keyword evidence="2" id="KW-0021">Allosteric enzyme</keyword>
<keyword evidence="6" id="KW-0460">Magnesium</keyword>
<dbReference type="InterPro" id="IPR035966">
    <property type="entry name" value="PKF_sf"/>
</dbReference>
<feature type="domain" description="Phosphofructokinase" evidence="8">
    <location>
        <begin position="83"/>
        <end position="450"/>
    </location>
</feature>
<evidence type="ECO:0000313" key="9">
    <source>
        <dbReference type="EMBL" id="KAK6919865.1"/>
    </source>
</evidence>
<evidence type="ECO:0000256" key="2">
    <source>
        <dbReference type="ARBA" id="ARBA00022533"/>
    </source>
</evidence>
<dbReference type="NCBIfam" id="TIGR02477">
    <property type="entry name" value="PFKA_PPi"/>
    <property type="match status" value="1"/>
</dbReference>